<keyword evidence="3" id="KW-1185">Reference proteome</keyword>
<dbReference type="EMBL" id="QTJU01000001">
    <property type="protein sequence ID" value="RFM29520.1"/>
    <property type="molecule type" value="Genomic_DNA"/>
</dbReference>
<proteinExistence type="predicted"/>
<dbReference type="AlphaFoldDB" id="A0A3E1NNM6"/>
<dbReference type="InterPro" id="IPR021957">
    <property type="entry name" value="DUF3574"/>
</dbReference>
<protein>
    <submittedName>
        <fullName evidence="2">DUF3574 domain-containing protein</fullName>
    </submittedName>
</protein>
<keyword evidence="1" id="KW-0732">Signal</keyword>
<dbReference type="Pfam" id="PF12098">
    <property type="entry name" value="DUF3574"/>
    <property type="match status" value="1"/>
</dbReference>
<name>A0A3E1NNM6_9BACT</name>
<dbReference type="RefSeq" id="WP_116845277.1">
    <property type="nucleotide sequence ID" value="NZ_QTJU01000001.1"/>
</dbReference>
<evidence type="ECO:0000313" key="3">
    <source>
        <dbReference type="Proteomes" id="UP000261284"/>
    </source>
</evidence>
<sequence>MKNYRYALLPLLLLCACTASHKSTETNLYFGMDIAHTGTVSDSAWQAFETKYILPVFPAGFTRLDANGVWRGDDHIQVTEHSRIIIALNKMSPQLSVSIDSIRAAYKRLFKQDAVMRVDKPAQVSF</sequence>
<dbReference type="OrthoDB" id="794286at2"/>
<feature type="signal peptide" evidence="1">
    <location>
        <begin position="1"/>
        <end position="21"/>
    </location>
</feature>
<accession>A0A3E1NNM6</accession>
<gene>
    <name evidence="2" type="ORF">DXN05_00605</name>
</gene>
<dbReference type="PROSITE" id="PS51257">
    <property type="entry name" value="PROKAR_LIPOPROTEIN"/>
    <property type="match status" value="1"/>
</dbReference>
<dbReference type="Proteomes" id="UP000261284">
    <property type="component" value="Unassembled WGS sequence"/>
</dbReference>
<evidence type="ECO:0000256" key="1">
    <source>
        <dbReference type="SAM" id="SignalP"/>
    </source>
</evidence>
<comment type="caution">
    <text evidence="2">The sequence shown here is derived from an EMBL/GenBank/DDBJ whole genome shotgun (WGS) entry which is preliminary data.</text>
</comment>
<evidence type="ECO:0000313" key="2">
    <source>
        <dbReference type="EMBL" id="RFM29520.1"/>
    </source>
</evidence>
<reference evidence="2 3" key="1">
    <citation type="submission" date="2018-08" db="EMBL/GenBank/DDBJ databases">
        <title>Chitinophagaceae sp. K23C18032701, a novel bacterium isolated from forest soil.</title>
        <authorList>
            <person name="Wang C."/>
        </authorList>
    </citation>
    <scope>NUCLEOTIDE SEQUENCE [LARGE SCALE GENOMIC DNA]</scope>
    <source>
        <strain evidence="2 3">K23C18032701</strain>
    </source>
</reference>
<feature type="chain" id="PRO_5017544011" evidence="1">
    <location>
        <begin position="22"/>
        <end position="126"/>
    </location>
</feature>
<organism evidence="2 3">
    <name type="scientific">Deminuibacter soli</name>
    <dbReference type="NCBI Taxonomy" id="2291815"/>
    <lineage>
        <taxon>Bacteria</taxon>
        <taxon>Pseudomonadati</taxon>
        <taxon>Bacteroidota</taxon>
        <taxon>Chitinophagia</taxon>
        <taxon>Chitinophagales</taxon>
        <taxon>Chitinophagaceae</taxon>
        <taxon>Deminuibacter</taxon>
    </lineage>
</organism>